<proteinExistence type="predicted"/>
<protein>
    <recommendedName>
        <fullName evidence="2">Universal stress protein</fullName>
    </recommendedName>
</protein>
<accession>A0A7T9I1S8</accession>
<gene>
    <name evidence="1" type="ORF">IPJ89_04435</name>
</gene>
<evidence type="ECO:0008006" key="2">
    <source>
        <dbReference type="Google" id="ProtNLM"/>
    </source>
</evidence>
<dbReference type="EMBL" id="CP064981">
    <property type="protein sequence ID" value="QQR92376.1"/>
    <property type="molecule type" value="Genomic_DNA"/>
</dbReference>
<organism evidence="1">
    <name type="scientific">Candidatus Iainarchaeum sp</name>
    <dbReference type="NCBI Taxonomy" id="3101447"/>
    <lineage>
        <taxon>Archaea</taxon>
        <taxon>Candidatus Iainarchaeota</taxon>
        <taxon>Candidatus Iainarchaeia</taxon>
        <taxon>Candidatus Iainarchaeales</taxon>
        <taxon>Candidatus Iainarchaeaceae</taxon>
        <taxon>Candidatus Iainarchaeum</taxon>
    </lineage>
</organism>
<reference evidence="1" key="1">
    <citation type="submission" date="2020-11" db="EMBL/GenBank/DDBJ databases">
        <title>Connecting structure to function with the recovery of over 1000 high-quality activated sludge metagenome-assembled genomes encoding full-length rRNA genes using long-read sequencing.</title>
        <authorList>
            <person name="Singleton C.M."/>
            <person name="Petriglieri F."/>
            <person name="Kristensen J.M."/>
            <person name="Kirkegaard R.H."/>
            <person name="Michaelsen T.Y."/>
            <person name="Andersen M.H."/>
            <person name="Karst S.M."/>
            <person name="Dueholm M.S."/>
            <person name="Nielsen P.H."/>
            <person name="Albertsen M."/>
        </authorList>
    </citation>
    <scope>NUCLEOTIDE SEQUENCE</scope>
    <source>
        <strain evidence="1">Fred_18-Q3-R57-64_BAT3C.431</strain>
    </source>
</reference>
<dbReference type="AlphaFoldDB" id="A0A7T9I1S8"/>
<sequence length="124" mass="13839">MRILIPVLSPKDCSDAFVSHAVKGASVVHVLLVLDSGSATDFGFKASEILNGRKTTDALKRSIRAHKKLCNDIIEWGSTIEKIAQIAEMKQVKKIVLHNAEKNPHFDHMQLQLQHHTQIPVEII</sequence>
<evidence type="ECO:0000313" key="1">
    <source>
        <dbReference type="EMBL" id="QQR92376.1"/>
    </source>
</evidence>
<dbReference type="Proteomes" id="UP000596004">
    <property type="component" value="Chromosome"/>
</dbReference>
<name>A0A7T9I1S8_9ARCH</name>